<dbReference type="PANTHER" id="PTHR43083:SF6">
    <property type="entry name" value="MANNAN POLYMERASE COMPLEXES SUBUNIT MNN9"/>
    <property type="match status" value="1"/>
</dbReference>
<evidence type="ECO:0000313" key="2">
    <source>
        <dbReference type="EMBL" id="KAF9954938.1"/>
    </source>
</evidence>
<sequence>MHQLSQGPYPPTDVHDAALLTPPHTIQQHATDYRSLNLNIIHEYPSTEGQSPGANILIATPLMDGAAYLEKYFQKLTEINYPKELISLAFLVSTVAKDESIDSTLVTLNEHVSKLVSHSHYRRITVIQQKAAPSAYSHHQRHQYKLQESRRKELARCRNALLATALLDESWVLWLDVDIVEYSPDLLQMLMHLNVDIVVPNCLRSGSSLWRTEGVPYDRNNWIETTESLATQRDLEDDEVLFEGYERDHPTYRQSMADLDRKHQVLVVLDGVGGTFTLIKAQVHRAGINFPTLPIDHQIETEGLAKWAKREGFGVYGAPFLIIQHS</sequence>
<gene>
    <name evidence="2" type="ORF">BGZ70_010407</name>
</gene>
<evidence type="ECO:0000313" key="3">
    <source>
        <dbReference type="Proteomes" id="UP000738359"/>
    </source>
</evidence>
<name>A0A9P6J2G8_MORAP</name>
<reference evidence="2" key="1">
    <citation type="journal article" date="2020" name="Fungal Divers.">
        <title>Resolving the Mortierellaceae phylogeny through synthesis of multi-gene phylogenetics and phylogenomics.</title>
        <authorList>
            <person name="Vandepol N."/>
            <person name="Liber J."/>
            <person name="Desiro A."/>
            <person name="Na H."/>
            <person name="Kennedy M."/>
            <person name="Barry K."/>
            <person name="Grigoriev I.V."/>
            <person name="Miller A.N."/>
            <person name="O'Donnell K."/>
            <person name="Stajich J.E."/>
            <person name="Bonito G."/>
        </authorList>
    </citation>
    <scope>NUCLEOTIDE SEQUENCE</scope>
    <source>
        <strain evidence="2">CK1249</strain>
    </source>
</reference>
<dbReference type="GO" id="GO:0006487">
    <property type="term" value="P:protein N-linked glycosylation"/>
    <property type="evidence" value="ECO:0007669"/>
    <property type="project" value="TreeGrafter"/>
</dbReference>
<dbReference type="Proteomes" id="UP000738359">
    <property type="component" value="Unassembled WGS sequence"/>
</dbReference>
<proteinExistence type="inferred from homology"/>
<evidence type="ECO:0000256" key="1">
    <source>
        <dbReference type="ARBA" id="ARBA00037964"/>
    </source>
</evidence>
<comment type="caution">
    <text evidence="2">The sequence shown here is derived from an EMBL/GenBank/DDBJ whole genome shotgun (WGS) entry which is preliminary data.</text>
</comment>
<dbReference type="GO" id="GO:0000136">
    <property type="term" value="C:mannan polymerase complex"/>
    <property type="evidence" value="ECO:0007669"/>
    <property type="project" value="TreeGrafter"/>
</dbReference>
<dbReference type="InterPro" id="IPR029044">
    <property type="entry name" value="Nucleotide-diphossugar_trans"/>
</dbReference>
<dbReference type="PANTHER" id="PTHR43083">
    <property type="entry name" value="MANNAN POLYMERASE II"/>
    <property type="match status" value="1"/>
</dbReference>
<dbReference type="Gene3D" id="3.90.550.10">
    <property type="entry name" value="Spore Coat Polysaccharide Biosynthesis Protein SpsA, Chain A"/>
    <property type="match status" value="1"/>
</dbReference>
<dbReference type="InterPro" id="IPR052086">
    <property type="entry name" value="Mannan_Polymerase_Subunit"/>
</dbReference>
<dbReference type="GO" id="GO:0000032">
    <property type="term" value="P:cell wall mannoprotein biosynthetic process"/>
    <property type="evidence" value="ECO:0007669"/>
    <property type="project" value="TreeGrafter"/>
</dbReference>
<protein>
    <submittedName>
        <fullName evidence="2">Uncharacterized protein</fullName>
    </submittedName>
</protein>
<dbReference type="OrthoDB" id="2405412at2759"/>
<dbReference type="Pfam" id="PF03452">
    <property type="entry name" value="Anp1"/>
    <property type="match status" value="1"/>
</dbReference>
<dbReference type="GO" id="GO:0000009">
    <property type="term" value="F:alpha-1,6-mannosyltransferase activity"/>
    <property type="evidence" value="ECO:0007669"/>
    <property type="project" value="TreeGrafter"/>
</dbReference>
<dbReference type="SUPFAM" id="SSF53448">
    <property type="entry name" value="Nucleotide-diphospho-sugar transferases"/>
    <property type="match status" value="1"/>
</dbReference>
<organism evidence="2 3">
    <name type="scientific">Mortierella alpina</name>
    <name type="common">Oleaginous fungus</name>
    <name type="synonym">Mortierella renispora</name>
    <dbReference type="NCBI Taxonomy" id="64518"/>
    <lineage>
        <taxon>Eukaryota</taxon>
        <taxon>Fungi</taxon>
        <taxon>Fungi incertae sedis</taxon>
        <taxon>Mucoromycota</taxon>
        <taxon>Mortierellomycotina</taxon>
        <taxon>Mortierellomycetes</taxon>
        <taxon>Mortierellales</taxon>
        <taxon>Mortierellaceae</taxon>
        <taxon>Mortierella</taxon>
    </lineage>
</organism>
<dbReference type="AlphaFoldDB" id="A0A9P6J2G8"/>
<dbReference type="EMBL" id="JAAAHY010000938">
    <property type="protein sequence ID" value="KAF9954938.1"/>
    <property type="molecule type" value="Genomic_DNA"/>
</dbReference>
<accession>A0A9P6J2G8</accession>
<comment type="similarity">
    <text evidence="1">Belongs to the ANP1/MMN9/VAN1 family.</text>
</comment>
<keyword evidence="3" id="KW-1185">Reference proteome</keyword>